<comment type="caution">
    <text evidence="6">The sequence shown here is derived from an EMBL/GenBank/DDBJ whole genome shotgun (WGS) entry which is preliminary data.</text>
</comment>
<gene>
    <name evidence="6" type="ORF">ACFSTF_07175</name>
</gene>
<dbReference type="SUPFAM" id="SSF46785">
    <property type="entry name" value="Winged helix' DNA-binding domain"/>
    <property type="match status" value="1"/>
</dbReference>
<evidence type="ECO:0000313" key="7">
    <source>
        <dbReference type="Proteomes" id="UP001597458"/>
    </source>
</evidence>
<dbReference type="Gene3D" id="1.10.10.10">
    <property type="entry name" value="Winged helix-like DNA-binding domain superfamily/Winged helix DNA-binding domain"/>
    <property type="match status" value="1"/>
</dbReference>
<dbReference type="InterPro" id="IPR036390">
    <property type="entry name" value="WH_DNA-bd_sf"/>
</dbReference>
<evidence type="ECO:0000313" key="6">
    <source>
        <dbReference type="EMBL" id="MFD2617092.1"/>
    </source>
</evidence>
<organism evidence="6 7">
    <name type="scientific">Terrilactibacillus laevilacticus</name>
    <dbReference type="NCBI Taxonomy" id="1380157"/>
    <lineage>
        <taxon>Bacteria</taxon>
        <taxon>Bacillati</taxon>
        <taxon>Bacillota</taxon>
        <taxon>Bacilli</taxon>
        <taxon>Bacillales</taxon>
        <taxon>Bacillaceae</taxon>
        <taxon>Terrilactibacillus</taxon>
    </lineage>
</organism>
<dbReference type="Pfam" id="PF00126">
    <property type="entry name" value="HTH_1"/>
    <property type="match status" value="1"/>
</dbReference>
<sequence>MEWQQIEYFYTVAKSQHMTHAAEELSISQPALSRSISRLEDELGVPLFQRQGRNIILNRYGKIFLNRAERILREFEEGKQEIQDLLDPEFGEISLGFLHTLGINIIPDMVRTFREYYPKTKIKLHQNDSSSLLHDVVLGEIDLCLVNPVDEKLDVHWENLWNEELFVMVPKNHRLAKYDTITFEEIKDEPFISLKEGIALRSITNKLCDEAGFVPNMTFEGEEITTIAGLVAAGLGVTLIPDSREIDSIPLAKLRVRWPICERQIGLAWGENHYMSPAVKAFRSFIFEHYQR</sequence>
<protein>
    <submittedName>
        <fullName evidence="6">LysR family transcriptional regulator</fullName>
    </submittedName>
</protein>
<evidence type="ECO:0000256" key="1">
    <source>
        <dbReference type="ARBA" id="ARBA00009437"/>
    </source>
</evidence>
<keyword evidence="7" id="KW-1185">Reference proteome</keyword>
<reference evidence="7" key="1">
    <citation type="journal article" date="2019" name="Int. J. Syst. Evol. Microbiol.">
        <title>The Global Catalogue of Microorganisms (GCM) 10K type strain sequencing project: providing services to taxonomists for standard genome sequencing and annotation.</title>
        <authorList>
            <consortium name="The Broad Institute Genomics Platform"/>
            <consortium name="The Broad Institute Genome Sequencing Center for Infectious Disease"/>
            <person name="Wu L."/>
            <person name="Ma J."/>
        </authorList>
    </citation>
    <scope>NUCLEOTIDE SEQUENCE [LARGE SCALE GENOMIC DNA]</scope>
    <source>
        <strain evidence="7">TISTR 2241</strain>
    </source>
</reference>
<dbReference type="PANTHER" id="PTHR30419">
    <property type="entry name" value="HTH-TYPE TRANSCRIPTIONAL REGULATOR YBHD"/>
    <property type="match status" value="1"/>
</dbReference>
<dbReference type="PROSITE" id="PS50931">
    <property type="entry name" value="HTH_LYSR"/>
    <property type="match status" value="1"/>
</dbReference>
<accession>A0ABW5PQD1</accession>
<dbReference type="EMBL" id="JBHUMR010000008">
    <property type="protein sequence ID" value="MFD2617092.1"/>
    <property type="molecule type" value="Genomic_DNA"/>
</dbReference>
<dbReference type="Proteomes" id="UP001597458">
    <property type="component" value="Unassembled WGS sequence"/>
</dbReference>
<feature type="domain" description="HTH lysR-type" evidence="5">
    <location>
        <begin position="1"/>
        <end position="58"/>
    </location>
</feature>
<dbReference type="PRINTS" id="PR00039">
    <property type="entry name" value="HTHLYSR"/>
</dbReference>
<dbReference type="InterPro" id="IPR050950">
    <property type="entry name" value="HTH-type_LysR_regulators"/>
</dbReference>
<dbReference type="CDD" id="cd08434">
    <property type="entry name" value="PBP2_GltC_like"/>
    <property type="match status" value="1"/>
</dbReference>
<comment type="similarity">
    <text evidence="1">Belongs to the LysR transcriptional regulatory family.</text>
</comment>
<dbReference type="InterPro" id="IPR036388">
    <property type="entry name" value="WH-like_DNA-bd_sf"/>
</dbReference>
<dbReference type="PANTHER" id="PTHR30419:SF28">
    <property type="entry name" value="HTH-TYPE TRANSCRIPTIONAL REGULATOR BSDA"/>
    <property type="match status" value="1"/>
</dbReference>
<proteinExistence type="inferred from homology"/>
<dbReference type="Gene3D" id="3.40.190.290">
    <property type="match status" value="1"/>
</dbReference>
<keyword evidence="3" id="KW-0238">DNA-binding</keyword>
<evidence type="ECO:0000256" key="3">
    <source>
        <dbReference type="ARBA" id="ARBA00023125"/>
    </source>
</evidence>
<evidence type="ECO:0000259" key="5">
    <source>
        <dbReference type="PROSITE" id="PS50931"/>
    </source>
</evidence>
<dbReference type="SUPFAM" id="SSF53850">
    <property type="entry name" value="Periplasmic binding protein-like II"/>
    <property type="match status" value="1"/>
</dbReference>
<keyword evidence="2" id="KW-0805">Transcription regulation</keyword>
<keyword evidence="4" id="KW-0804">Transcription</keyword>
<evidence type="ECO:0000256" key="2">
    <source>
        <dbReference type="ARBA" id="ARBA00023015"/>
    </source>
</evidence>
<dbReference type="InterPro" id="IPR005119">
    <property type="entry name" value="LysR_subst-bd"/>
</dbReference>
<name>A0ABW5PQD1_9BACI</name>
<dbReference type="RefSeq" id="WP_141189088.1">
    <property type="nucleotide sequence ID" value="NZ_JBHUMR010000008.1"/>
</dbReference>
<dbReference type="InterPro" id="IPR000847">
    <property type="entry name" value="LysR_HTH_N"/>
</dbReference>
<dbReference type="Pfam" id="PF03466">
    <property type="entry name" value="LysR_substrate"/>
    <property type="match status" value="1"/>
</dbReference>
<evidence type="ECO:0000256" key="4">
    <source>
        <dbReference type="ARBA" id="ARBA00023163"/>
    </source>
</evidence>